<gene>
    <name evidence="3" type="ORF">Afil01_30170</name>
</gene>
<dbReference type="InterPro" id="IPR006311">
    <property type="entry name" value="TAT_signal"/>
</dbReference>
<dbReference type="PANTHER" id="PTHR14859:SF15">
    <property type="entry name" value="ENDONUCLEASE_EXONUCLEASE_PHOSPHATASE DOMAIN-CONTAINING PROTEIN"/>
    <property type="match status" value="1"/>
</dbReference>
<keyword evidence="4" id="KW-1185">Reference proteome</keyword>
<dbReference type="GO" id="GO:0016020">
    <property type="term" value="C:membrane"/>
    <property type="evidence" value="ECO:0007669"/>
    <property type="project" value="GOC"/>
</dbReference>
<feature type="domain" description="Endonuclease/exonuclease/phosphatase" evidence="2">
    <location>
        <begin position="39"/>
        <end position="264"/>
    </location>
</feature>
<dbReference type="InterPro" id="IPR051916">
    <property type="entry name" value="GPI-anchor_lipid_remodeler"/>
</dbReference>
<keyword evidence="3" id="KW-0378">Hydrolase</keyword>
<reference evidence="3" key="1">
    <citation type="submission" date="2023-03" db="EMBL/GenBank/DDBJ databases">
        <title>Actinorhabdospora filicis NBRC 111898.</title>
        <authorList>
            <person name="Ichikawa N."/>
            <person name="Sato H."/>
            <person name="Tonouchi N."/>
        </authorList>
    </citation>
    <scope>NUCLEOTIDE SEQUENCE</scope>
    <source>
        <strain evidence="3">NBRC 111898</strain>
    </source>
</reference>
<feature type="chain" id="PRO_5040861948" evidence="1">
    <location>
        <begin position="31"/>
        <end position="278"/>
    </location>
</feature>
<dbReference type="Proteomes" id="UP001165079">
    <property type="component" value="Unassembled WGS sequence"/>
</dbReference>
<sequence length="278" mass="29534">MSNTISRRALVGGGLGLAAGALALAGPAQASPYATIRVASFNIHHGAGGDNVVDLERVASFIESWDVDIVGLQEVDRHWGERSGWADQPALLAKRLGMRVVYGANLDLAPPAEGLPRRQYGTAILSRWPILDWSNTLLPKFPAGEQRGLLRATVQAHGARVTFAGTHLQHTSAAERQAQADAIVALLGQRRTVLVGDLNATPEQPEIVTLTGVYADAWAAVGDGPGYTYDALNPHARIDFVLATPDVRAVGARVVTEAAAASDHLPVVVEYRVRKGTH</sequence>
<dbReference type="Gene3D" id="3.60.10.10">
    <property type="entry name" value="Endonuclease/exonuclease/phosphatase"/>
    <property type="match status" value="1"/>
</dbReference>
<dbReference type="EMBL" id="BSTX01000002">
    <property type="protein sequence ID" value="GLZ78210.1"/>
    <property type="molecule type" value="Genomic_DNA"/>
</dbReference>
<organism evidence="3 4">
    <name type="scientific">Actinorhabdospora filicis</name>
    <dbReference type="NCBI Taxonomy" id="1785913"/>
    <lineage>
        <taxon>Bacteria</taxon>
        <taxon>Bacillati</taxon>
        <taxon>Actinomycetota</taxon>
        <taxon>Actinomycetes</taxon>
        <taxon>Micromonosporales</taxon>
        <taxon>Micromonosporaceae</taxon>
        <taxon>Actinorhabdospora</taxon>
    </lineage>
</organism>
<dbReference type="InterPro" id="IPR036691">
    <property type="entry name" value="Endo/exonu/phosph_ase_sf"/>
</dbReference>
<dbReference type="InterPro" id="IPR005135">
    <property type="entry name" value="Endo/exonuclease/phosphatase"/>
</dbReference>
<evidence type="ECO:0000259" key="2">
    <source>
        <dbReference type="Pfam" id="PF03372"/>
    </source>
</evidence>
<dbReference type="AlphaFoldDB" id="A0A9W6SLP4"/>
<evidence type="ECO:0000313" key="4">
    <source>
        <dbReference type="Proteomes" id="UP001165079"/>
    </source>
</evidence>
<comment type="caution">
    <text evidence="3">The sequence shown here is derived from an EMBL/GenBank/DDBJ whole genome shotgun (WGS) entry which is preliminary data.</text>
</comment>
<name>A0A9W6SLP4_9ACTN</name>
<evidence type="ECO:0000313" key="3">
    <source>
        <dbReference type="EMBL" id="GLZ78210.1"/>
    </source>
</evidence>
<protein>
    <submittedName>
        <fullName evidence="3">Metal-dependent hydrolase</fullName>
    </submittedName>
</protein>
<dbReference type="PANTHER" id="PTHR14859">
    <property type="entry name" value="CALCOFLUOR WHITE HYPERSENSITIVE PROTEIN PRECURSOR"/>
    <property type="match status" value="1"/>
</dbReference>
<dbReference type="GO" id="GO:0016787">
    <property type="term" value="F:hydrolase activity"/>
    <property type="evidence" value="ECO:0007669"/>
    <property type="project" value="UniProtKB-KW"/>
</dbReference>
<dbReference type="RefSeq" id="WP_285663378.1">
    <property type="nucleotide sequence ID" value="NZ_BSTX01000002.1"/>
</dbReference>
<dbReference type="SUPFAM" id="SSF56219">
    <property type="entry name" value="DNase I-like"/>
    <property type="match status" value="1"/>
</dbReference>
<keyword evidence="1" id="KW-0732">Signal</keyword>
<dbReference type="Pfam" id="PF03372">
    <property type="entry name" value="Exo_endo_phos"/>
    <property type="match status" value="1"/>
</dbReference>
<dbReference type="GO" id="GO:0006506">
    <property type="term" value="P:GPI anchor biosynthetic process"/>
    <property type="evidence" value="ECO:0007669"/>
    <property type="project" value="TreeGrafter"/>
</dbReference>
<accession>A0A9W6SLP4</accession>
<evidence type="ECO:0000256" key="1">
    <source>
        <dbReference type="SAM" id="SignalP"/>
    </source>
</evidence>
<dbReference type="PROSITE" id="PS51318">
    <property type="entry name" value="TAT"/>
    <property type="match status" value="1"/>
</dbReference>
<proteinExistence type="predicted"/>
<feature type="signal peptide" evidence="1">
    <location>
        <begin position="1"/>
        <end position="30"/>
    </location>
</feature>